<dbReference type="AlphaFoldDB" id="Q6MEG6"/>
<dbReference type="OrthoDB" id="21133at2"/>
<dbReference type="SMART" id="SM00028">
    <property type="entry name" value="TPR"/>
    <property type="match status" value="3"/>
</dbReference>
<protein>
    <submittedName>
        <fullName evidence="2">Uncharacterized protein</fullName>
    </submittedName>
</protein>
<evidence type="ECO:0000256" key="1">
    <source>
        <dbReference type="PROSITE-ProRule" id="PRU00339"/>
    </source>
</evidence>
<dbReference type="eggNOG" id="COG0457">
    <property type="taxonomic scope" value="Bacteria"/>
</dbReference>
<name>Q6MEG6_PARUW</name>
<keyword evidence="1" id="KW-0802">TPR repeat</keyword>
<proteinExistence type="predicted"/>
<dbReference type="RefSeq" id="WP_011174859.1">
    <property type="nucleotide sequence ID" value="NC_005861.2"/>
</dbReference>
<dbReference type="SUPFAM" id="SSF48452">
    <property type="entry name" value="TPR-like"/>
    <property type="match status" value="1"/>
</dbReference>
<organism evidence="2 3">
    <name type="scientific">Protochlamydia amoebophila (strain UWE25)</name>
    <dbReference type="NCBI Taxonomy" id="264201"/>
    <lineage>
        <taxon>Bacteria</taxon>
        <taxon>Pseudomonadati</taxon>
        <taxon>Chlamydiota</taxon>
        <taxon>Chlamydiia</taxon>
        <taxon>Parachlamydiales</taxon>
        <taxon>Parachlamydiaceae</taxon>
        <taxon>Candidatus Protochlamydia</taxon>
    </lineage>
</organism>
<accession>Q6MEG6</accession>
<dbReference type="Gene3D" id="1.25.40.10">
    <property type="entry name" value="Tetratricopeptide repeat domain"/>
    <property type="match status" value="1"/>
</dbReference>
<evidence type="ECO:0000313" key="3">
    <source>
        <dbReference type="Proteomes" id="UP000000529"/>
    </source>
</evidence>
<evidence type="ECO:0000313" key="2">
    <source>
        <dbReference type="EMBL" id="CAF23033.1"/>
    </source>
</evidence>
<dbReference type="Proteomes" id="UP000000529">
    <property type="component" value="Chromosome"/>
</dbReference>
<dbReference type="EMBL" id="BX908798">
    <property type="protein sequence ID" value="CAF23033.1"/>
    <property type="molecule type" value="Genomic_DNA"/>
</dbReference>
<gene>
    <name evidence="2" type="ORF">PC_RS01495</name>
</gene>
<dbReference type="HOGENOM" id="CLU_1964108_0_0_0"/>
<dbReference type="Pfam" id="PF12895">
    <property type="entry name" value="ANAPC3"/>
    <property type="match status" value="1"/>
</dbReference>
<feature type="repeat" description="TPR" evidence="1">
    <location>
        <begin position="17"/>
        <end position="50"/>
    </location>
</feature>
<reference evidence="2 3" key="1">
    <citation type="journal article" date="2004" name="Science">
        <title>Illuminating the evolutionary history of chlamydiae.</title>
        <authorList>
            <person name="Horn M."/>
            <person name="Collingro A."/>
            <person name="Schmitz-Esser S."/>
            <person name="Beier C.L."/>
            <person name="Purkhold U."/>
            <person name="Fartmann B."/>
            <person name="Brandt P."/>
            <person name="Nyakatura G.J."/>
            <person name="Droege M."/>
            <person name="Frishman D."/>
            <person name="Rattei T."/>
            <person name="Mewes H."/>
            <person name="Wagner M."/>
        </authorList>
    </citation>
    <scope>NUCLEOTIDE SEQUENCE [LARGE SCALE GENOMIC DNA]</scope>
    <source>
        <strain evidence="2 3">UWE25</strain>
    </source>
</reference>
<dbReference type="InterPro" id="IPR011990">
    <property type="entry name" value="TPR-like_helical_dom_sf"/>
</dbReference>
<keyword evidence="3" id="KW-1185">Reference proteome</keyword>
<dbReference type="InterPro" id="IPR019734">
    <property type="entry name" value="TPR_rpt"/>
</dbReference>
<dbReference type="STRING" id="264201.pc0309"/>
<sequence>MGKINWLNKLGWTEEHIEDLRYTGYSYVRQGKYNIALAFFEALNVLDPESAYDAQTLGAIFLELNEPAKALKSLDRALKLETDHGPTLLNLAKAFFMLGKIEEALKLSHILKNEPDPSISNVAKALILAYS</sequence>
<feature type="repeat" description="TPR" evidence="1">
    <location>
        <begin position="51"/>
        <end position="84"/>
    </location>
</feature>
<dbReference type="PROSITE" id="PS50005">
    <property type="entry name" value="TPR"/>
    <property type="match status" value="2"/>
</dbReference>
<dbReference type="KEGG" id="pcu:PC_RS01495"/>